<comment type="similarity">
    <text evidence="2">Belongs to the HIBADH-related family. 3-hydroxyisobutyrate dehydrogenase subfamily.</text>
</comment>
<evidence type="ECO:0000256" key="1">
    <source>
        <dbReference type="ARBA" id="ARBA00005109"/>
    </source>
</evidence>
<dbReference type="GO" id="GO:0006574">
    <property type="term" value="P:L-valine catabolic process"/>
    <property type="evidence" value="ECO:0007669"/>
    <property type="project" value="TreeGrafter"/>
</dbReference>
<dbReference type="Proteomes" id="UP000558958">
    <property type="component" value="Unassembled WGS sequence"/>
</dbReference>
<evidence type="ECO:0000256" key="7">
    <source>
        <dbReference type="ARBA" id="ARBA00023027"/>
    </source>
</evidence>
<gene>
    <name evidence="10" type="primary">Hibadh</name>
    <name evidence="10" type="ORF">SAKLUC_R11602</name>
</gene>
<keyword evidence="6" id="KW-0560">Oxidoreductase</keyword>
<organism evidence="10 11">
    <name type="scientific">Sakesphorus luctuosus</name>
    <dbReference type="NCBI Taxonomy" id="419690"/>
    <lineage>
        <taxon>Eukaryota</taxon>
        <taxon>Metazoa</taxon>
        <taxon>Chordata</taxon>
        <taxon>Craniata</taxon>
        <taxon>Vertebrata</taxon>
        <taxon>Euteleostomi</taxon>
        <taxon>Archelosauria</taxon>
        <taxon>Archosauria</taxon>
        <taxon>Dinosauria</taxon>
        <taxon>Saurischia</taxon>
        <taxon>Theropoda</taxon>
        <taxon>Coelurosauria</taxon>
        <taxon>Aves</taxon>
        <taxon>Neognathae</taxon>
        <taxon>Neoaves</taxon>
        <taxon>Telluraves</taxon>
        <taxon>Australaves</taxon>
        <taxon>Passeriformes</taxon>
        <taxon>Thamnophilidae</taxon>
        <taxon>Sakesphorus</taxon>
    </lineage>
</organism>
<comment type="catalytic activity">
    <reaction evidence="8">
        <text>3-hydroxy-2-methylpropanoate + NAD(+) = 2-methyl-3-oxopropanoate + NADH + H(+)</text>
        <dbReference type="Rhea" id="RHEA:17681"/>
        <dbReference type="ChEBI" id="CHEBI:11805"/>
        <dbReference type="ChEBI" id="CHEBI:15378"/>
        <dbReference type="ChEBI" id="CHEBI:57540"/>
        <dbReference type="ChEBI" id="CHEBI:57700"/>
        <dbReference type="ChEBI" id="CHEBI:57945"/>
        <dbReference type="EC" id="1.1.1.31"/>
    </reaction>
</comment>
<dbReference type="Pfam" id="PF03446">
    <property type="entry name" value="NAD_binding_2"/>
    <property type="match status" value="1"/>
</dbReference>
<comment type="caution">
    <text evidence="10">The sequence shown here is derived from an EMBL/GenBank/DDBJ whole genome shotgun (WGS) entry which is preliminary data.</text>
</comment>
<feature type="non-terminal residue" evidence="10">
    <location>
        <position position="1"/>
    </location>
</feature>
<dbReference type="Gene3D" id="1.10.1040.10">
    <property type="entry name" value="N-(1-d-carboxylethyl)-l-norvaline Dehydrogenase, domain 2"/>
    <property type="match status" value="1"/>
</dbReference>
<dbReference type="PANTHER" id="PTHR22981">
    <property type="entry name" value="3-HYDROXYISOBUTYRATE DEHYDROGENASE-RELATED"/>
    <property type="match status" value="1"/>
</dbReference>
<dbReference type="EMBL" id="VWZD01008642">
    <property type="protein sequence ID" value="NXG07645.1"/>
    <property type="molecule type" value="Genomic_DNA"/>
</dbReference>
<dbReference type="Gene3D" id="3.40.50.720">
    <property type="entry name" value="NAD(P)-binding Rossmann-like Domain"/>
    <property type="match status" value="1"/>
</dbReference>
<evidence type="ECO:0000313" key="10">
    <source>
        <dbReference type="EMBL" id="NXG07645.1"/>
    </source>
</evidence>
<dbReference type="EC" id="1.1.1.31" evidence="3"/>
<evidence type="ECO:0000256" key="4">
    <source>
        <dbReference type="ARBA" id="ARBA00016933"/>
    </source>
</evidence>
<dbReference type="PANTHER" id="PTHR22981:SF7">
    <property type="entry name" value="3-HYDROXYISOBUTYRATE DEHYDROGENASE, MITOCHONDRIAL"/>
    <property type="match status" value="1"/>
</dbReference>
<evidence type="ECO:0000256" key="8">
    <source>
        <dbReference type="ARBA" id="ARBA00049197"/>
    </source>
</evidence>
<keyword evidence="5" id="KW-0101">Branched-chain amino acid catabolism</keyword>
<evidence type="ECO:0000313" key="11">
    <source>
        <dbReference type="Proteomes" id="UP000558958"/>
    </source>
</evidence>
<sequence>GVGAARAGNLTFMVGGVEQEFNAAKELLTCMGSNVVYCGEAAKICNNMLLAIGMIGTAEAMNLGIR</sequence>
<evidence type="ECO:0000256" key="5">
    <source>
        <dbReference type="ARBA" id="ARBA00022456"/>
    </source>
</evidence>
<evidence type="ECO:0000259" key="9">
    <source>
        <dbReference type="Pfam" id="PF03446"/>
    </source>
</evidence>
<dbReference type="GO" id="GO:0008442">
    <property type="term" value="F:3-hydroxyisobutyrate dehydrogenase activity"/>
    <property type="evidence" value="ECO:0007669"/>
    <property type="project" value="UniProtKB-EC"/>
</dbReference>
<dbReference type="InterPro" id="IPR008927">
    <property type="entry name" value="6-PGluconate_DH-like_C_sf"/>
</dbReference>
<keyword evidence="7" id="KW-0520">NAD</keyword>
<dbReference type="SUPFAM" id="SSF48179">
    <property type="entry name" value="6-phosphogluconate dehydrogenase C-terminal domain-like"/>
    <property type="match status" value="1"/>
</dbReference>
<accession>A0A7K8YXC3</accession>
<dbReference type="InterPro" id="IPR006115">
    <property type="entry name" value="6PGDH_NADP-bd"/>
</dbReference>
<dbReference type="GO" id="GO:0050661">
    <property type="term" value="F:NADP binding"/>
    <property type="evidence" value="ECO:0007669"/>
    <property type="project" value="InterPro"/>
</dbReference>
<dbReference type="InterPro" id="IPR036291">
    <property type="entry name" value="NAD(P)-bd_dom_sf"/>
</dbReference>
<feature type="non-terminal residue" evidence="10">
    <location>
        <position position="66"/>
    </location>
</feature>
<evidence type="ECO:0000256" key="6">
    <source>
        <dbReference type="ARBA" id="ARBA00023002"/>
    </source>
</evidence>
<evidence type="ECO:0000256" key="2">
    <source>
        <dbReference type="ARBA" id="ARBA00006013"/>
    </source>
</evidence>
<feature type="domain" description="6-phosphogluconate dehydrogenase NADP-binding" evidence="9">
    <location>
        <begin position="1"/>
        <end position="39"/>
    </location>
</feature>
<reference evidence="10 11" key="1">
    <citation type="submission" date="2019-09" db="EMBL/GenBank/DDBJ databases">
        <title>Bird 10,000 Genomes (B10K) Project - Family phase.</title>
        <authorList>
            <person name="Zhang G."/>
        </authorList>
    </citation>
    <scope>NUCLEOTIDE SEQUENCE [LARGE SCALE GENOMIC DNA]</scope>
    <source>
        <strain evidence="10">B10K-DU-001-06</strain>
        <tissue evidence="10">Muscle</tissue>
    </source>
</reference>
<dbReference type="AlphaFoldDB" id="A0A7K8YXC3"/>
<protein>
    <recommendedName>
        <fullName evidence="4">3-hydroxyisobutyrate dehydrogenase, mitochondrial</fullName>
        <ecNumber evidence="3">1.1.1.31</ecNumber>
    </recommendedName>
</protein>
<evidence type="ECO:0000256" key="3">
    <source>
        <dbReference type="ARBA" id="ARBA00012991"/>
    </source>
</evidence>
<name>A0A7K8YXC3_9PASS</name>
<proteinExistence type="inferred from homology"/>
<dbReference type="GO" id="GO:0005739">
    <property type="term" value="C:mitochondrion"/>
    <property type="evidence" value="ECO:0007669"/>
    <property type="project" value="TreeGrafter"/>
</dbReference>
<keyword evidence="11" id="KW-1185">Reference proteome</keyword>
<dbReference type="SUPFAM" id="SSF51735">
    <property type="entry name" value="NAD(P)-binding Rossmann-fold domains"/>
    <property type="match status" value="1"/>
</dbReference>
<comment type="pathway">
    <text evidence="1">Amino-acid degradation; L-valine degradation.</text>
</comment>
<dbReference type="InterPro" id="IPR013328">
    <property type="entry name" value="6PGD_dom2"/>
</dbReference>